<comment type="subcellular location">
    <subcellularLocation>
        <location evidence="8">Cell inner membrane</location>
        <topology evidence="8">Single-pass type II membrane protein</topology>
    </subcellularLocation>
    <subcellularLocation>
        <location evidence="1">Cell membrane</location>
        <topology evidence="1">Single-pass type II membrane protein</topology>
    </subcellularLocation>
    <text evidence="8">Localizes to the division septum where it forms a ring structure.</text>
</comment>
<keyword evidence="8" id="KW-0997">Cell inner membrane</keyword>
<comment type="function">
    <text evidence="8">Essential cell division protein. May link together the upstream cell division proteins, which are predominantly cytoplasmic, with the downstream cell division proteins, which are predominantly periplasmic.</text>
</comment>
<reference evidence="10 11" key="1">
    <citation type="journal article" date="2010" name="Int. J. Syst. Evol. Microbiol.">
        <title>Thiohalobacter thiocyanaticus gen. nov., sp. nov., a moderately halophilic, sulfur-oxidizing gammaproteobacterium from hypersaline lakes, that utilizes thiocyanate.</title>
        <authorList>
            <person name="Sorokin D.Y."/>
            <person name="Kovaleva O.L."/>
            <person name="Tourova T.P."/>
            <person name="Muyzer G."/>
        </authorList>
    </citation>
    <scope>NUCLEOTIDE SEQUENCE [LARGE SCALE GENOMIC DNA]</scope>
    <source>
        <strain evidence="10 11">Hrh1</strain>
    </source>
</reference>
<dbReference type="GO" id="GO:0005886">
    <property type="term" value="C:plasma membrane"/>
    <property type="evidence" value="ECO:0007669"/>
    <property type="project" value="UniProtKB-SubCell"/>
</dbReference>
<evidence type="ECO:0000313" key="10">
    <source>
        <dbReference type="EMBL" id="RRQ23118.1"/>
    </source>
</evidence>
<comment type="caution">
    <text evidence="10">The sequence shown here is derived from an EMBL/GenBank/DDBJ whole genome shotgun (WGS) entry which is preliminary data.</text>
</comment>
<keyword evidence="7 8" id="KW-0131">Cell cycle</keyword>
<keyword evidence="3 8" id="KW-0132">Cell division</keyword>
<organism evidence="10 11">
    <name type="scientific">Thiohalobacter thiocyanaticus</name>
    <dbReference type="NCBI Taxonomy" id="585455"/>
    <lineage>
        <taxon>Bacteria</taxon>
        <taxon>Pseudomonadati</taxon>
        <taxon>Pseudomonadota</taxon>
        <taxon>Gammaproteobacteria</taxon>
        <taxon>Thiohalobacterales</taxon>
        <taxon>Thiohalobacteraceae</taxon>
        <taxon>Thiohalobacter</taxon>
    </lineage>
</organism>
<dbReference type="NCBIfam" id="TIGR02209">
    <property type="entry name" value="ftsL_broad"/>
    <property type="match status" value="1"/>
</dbReference>
<keyword evidence="11" id="KW-1185">Reference proteome</keyword>
<comment type="subunit">
    <text evidence="8">Part of a complex composed of FtsB, FtsL and FtsQ.</text>
</comment>
<evidence type="ECO:0000256" key="6">
    <source>
        <dbReference type="ARBA" id="ARBA00023136"/>
    </source>
</evidence>
<dbReference type="AlphaFoldDB" id="A0A426QMY3"/>
<dbReference type="EMBL" id="QZMU01000001">
    <property type="protein sequence ID" value="RRQ23118.1"/>
    <property type="molecule type" value="Genomic_DNA"/>
</dbReference>
<dbReference type="GO" id="GO:0032153">
    <property type="term" value="C:cell division site"/>
    <property type="evidence" value="ECO:0007669"/>
    <property type="project" value="UniProtKB-UniRule"/>
</dbReference>
<keyword evidence="4 8" id="KW-0812">Transmembrane</keyword>
<evidence type="ECO:0000256" key="1">
    <source>
        <dbReference type="ARBA" id="ARBA00004401"/>
    </source>
</evidence>
<evidence type="ECO:0000256" key="2">
    <source>
        <dbReference type="ARBA" id="ARBA00022475"/>
    </source>
</evidence>
<evidence type="ECO:0000256" key="8">
    <source>
        <dbReference type="HAMAP-Rule" id="MF_00910"/>
    </source>
</evidence>
<dbReference type="PANTHER" id="PTHR37479:SF1">
    <property type="entry name" value="CELL DIVISION PROTEIN FTSL"/>
    <property type="match status" value="1"/>
</dbReference>
<dbReference type="GO" id="GO:0043093">
    <property type="term" value="P:FtsZ-dependent cytokinesis"/>
    <property type="evidence" value="ECO:0007669"/>
    <property type="project" value="UniProtKB-UniRule"/>
</dbReference>
<keyword evidence="6 8" id="KW-0472">Membrane</keyword>
<gene>
    <name evidence="8 10" type="primary">ftsL</name>
    <name evidence="10" type="ORF">D6C00_11530</name>
</gene>
<dbReference type="HAMAP" id="MF_00910">
    <property type="entry name" value="FtsL"/>
    <property type="match status" value="1"/>
</dbReference>
<evidence type="ECO:0000256" key="9">
    <source>
        <dbReference type="NCBIfam" id="TIGR02209"/>
    </source>
</evidence>
<dbReference type="Pfam" id="PF04999">
    <property type="entry name" value="FtsL"/>
    <property type="match status" value="1"/>
</dbReference>
<evidence type="ECO:0000256" key="4">
    <source>
        <dbReference type="ARBA" id="ARBA00022692"/>
    </source>
</evidence>
<dbReference type="InterPro" id="IPR011922">
    <property type="entry name" value="Cell_div_FtsL"/>
</dbReference>
<proteinExistence type="inferred from homology"/>
<evidence type="ECO:0000313" key="11">
    <source>
        <dbReference type="Proteomes" id="UP000287798"/>
    </source>
</evidence>
<keyword evidence="2 8" id="KW-1003">Cell membrane</keyword>
<evidence type="ECO:0000256" key="3">
    <source>
        <dbReference type="ARBA" id="ARBA00022618"/>
    </source>
</evidence>
<dbReference type="OrthoDB" id="5298556at2"/>
<dbReference type="PANTHER" id="PTHR37479">
    <property type="entry name" value="CELL DIVISION PROTEIN FTSL"/>
    <property type="match status" value="1"/>
</dbReference>
<protein>
    <recommendedName>
        <fullName evidence="8 9">Cell division protein FtsL</fullName>
    </recommendedName>
</protein>
<name>A0A426QMY3_9GAMM</name>
<keyword evidence="5 8" id="KW-1133">Transmembrane helix</keyword>
<comment type="similarity">
    <text evidence="8">Belongs to the FtsL family.</text>
</comment>
<evidence type="ECO:0000256" key="5">
    <source>
        <dbReference type="ARBA" id="ARBA00022989"/>
    </source>
</evidence>
<accession>A0A426QMY3</accession>
<dbReference type="Proteomes" id="UP000287798">
    <property type="component" value="Unassembled WGS sequence"/>
</dbReference>
<sequence>MALKLVLALLLAGVIASGVGVVYARHQSRALFVQLQSLLSERDALNIEWGQLQLEQSTLATHGRIERLATERLDMHVPAHDEIILVKP</sequence>
<evidence type="ECO:0000256" key="7">
    <source>
        <dbReference type="ARBA" id="ARBA00023306"/>
    </source>
</evidence>